<evidence type="ECO:0000313" key="7">
    <source>
        <dbReference type="Proteomes" id="UP000770661"/>
    </source>
</evidence>
<dbReference type="InterPro" id="IPR031968">
    <property type="entry name" value="VASt"/>
</dbReference>
<dbReference type="OrthoDB" id="2162691at2759"/>
<evidence type="ECO:0000256" key="2">
    <source>
        <dbReference type="ARBA" id="ARBA00023136"/>
    </source>
</evidence>
<keyword evidence="4" id="KW-1133">Transmembrane helix</keyword>
<evidence type="ECO:0000256" key="4">
    <source>
        <dbReference type="SAM" id="Phobius"/>
    </source>
</evidence>
<dbReference type="GO" id="GO:0120015">
    <property type="term" value="F:sterol transfer activity"/>
    <property type="evidence" value="ECO:0007669"/>
    <property type="project" value="TreeGrafter"/>
</dbReference>
<evidence type="ECO:0000256" key="1">
    <source>
        <dbReference type="ARBA" id="ARBA00004370"/>
    </source>
</evidence>
<dbReference type="PROSITE" id="PS51778">
    <property type="entry name" value="VAST"/>
    <property type="match status" value="1"/>
</dbReference>
<dbReference type="Pfam" id="PF16016">
    <property type="entry name" value="VASt"/>
    <property type="match status" value="1"/>
</dbReference>
<dbReference type="GO" id="GO:0005789">
    <property type="term" value="C:endoplasmic reticulum membrane"/>
    <property type="evidence" value="ECO:0007669"/>
    <property type="project" value="TreeGrafter"/>
</dbReference>
<proteinExistence type="predicted"/>
<dbReference type="Proteomes" id="UP000770661">
    <property type="component" value="Unassembled WGS sequence"/>
</dbReference>
<dbReference type="GO" id="GO:0140268">
    <property type="term" value="C:endoplasmic reticulum-plasma membrane contact site"/>
    <property type="evidence" value="ECO:0007669"/>
    <property type="project" value="TreeGrafter"/>
</dbReference>
<dbReference type="PANTHER" id="PTHR23319">
    <property type="entry name" value="GRAM DOMAIN CONTAINING 1B, ISOFORM E"/>
    <property type="match status" value="1"/>
</dbReference>
<evidence type="ECO:0000313" key="6">
    <source>
        <dbReference type="EMBL" id="KAG0699891.1"/>
    </source>
</evidence>
<dbReference type="GO" id="GO:0005886">
    <property type="term" value="C:plasma membrane"/>
    <property type="evidence" value="ECO:0007669"/>
    <property type="project" value="TreeGrafter"/>
</dbReference>
<organism evidence="6 7">
    <name type="scientific">Chionoecetes opilio</name>
    <name type="common">Atlantic snow crab</name>
    <name type="synonym">Cancer opilio</name>
    <dbReference type="NCBI Taxonomy" id="41210"/>
    <lineage>
        <taxon>Eukaryota</taxon>
        <taxon>Metazoa</taxon>
        <taxon>Ecdysozoa</taxon>
        <taxon>Arthropoda</taxon>
        <taxon>Crustacea</taxon>
        <taxon>Multicrustacea</taxon>
        <taxon>Malacostraca</taxon>
        <taxon>Eumalacostraca</taxon>
        <taxon>Eucarida</taxon>
        <taxon>Decapoda</taxon>
        <taxon>Pleocyemata</taxon>
        <taxon>Brachyura</taxon>
        <taxon>Eubrachyura</taxon>
        <taxon>Majoidea</taxon>
        <taxon>Majidae</taxon>
        <taxon>Chionoecetes</taxon>
    </lineage>
</organism>
<keyword evidence="7" id="KW-1185">Reference proteome</keyword>
<feature type="region of interest" description="Disordered" evidence="3">
    <location>
        <begin position="517"/>
        <end position="536"/>
    </location>
</feature>
<dbReference type="GO" id="GO:0032934">
    <property type="term" value="F:sterol binding"/>
    <property type="evidence" value="ECO:0007669"/>
    <property type="project" value="TreeGrafter"/>
</dbReference>
<keyword evidence="2 4" id="KW-0472">Membrane</keyword>
<feature type="region of interest" description="Disordered" evidence="3">
    <location>
        <begin position="1"/>
        <end position="132"/>
    </location>
</feature>
<name>A0A8J8WN25_CHIOP</name>
<dbReference type="GO" id="GO:0032366">
    <property type="term" value="P:intracellular sterol transport"/>
    <property type="evidence" value="ECO:0007669"/>
    <property type="project" value="TreeGrafter"/>
</dbReference>
<comment type="subcellular location">
    <subcellularLocation>
        <location evidence="1">Membrane</location>
    </subcellularLocation>
</comment>
<feature type="domain" description="VASt" evidence="5">
    <location>
        <begin position="175"/>
        <end position="348"/>
    </location>
</feature>
<comment type="caution">
    <text evidence="6">The sequence shown here is derived from an EMBL/GenBank/DDBJ whole genome shotgun (WGS) entry which is preliminary data.</text>
</comment>
<feature type="transmembrane region" description="Helical" evidence="4">
    <location>
        <begin position="414"/>
        <end position="433"/>
    </location>
</feature>
<feature type="compositionally biased region" description="Polar residues" evidence="3">
    <location>
        <begin position="77"/>
        <end position="114"/>
    </location>
</feature>
<dbReference type="PANTHER" id="PTHR23319:SF4">
    <property type="entry name" value="GRAM DOMAIN CONTAINING 1B, ISOFORM E"/>
    <property type="match status" value="1"/>
</dbReference>
<evidence type="ECO:0000259" key="5">
    <source>
        <dbReference type="PROSITE" id="PS51778"/>
    </source>
</evidence>
<gene>
    <name evidence="6" type="primary">Gramd1b_1</name>
    <name evidence="6" type="ORF">GWK47_025736</name>
</gene>
<reference evidence="6" key="1">
    <citation type="submission" date="2020-07" db="EMBL/GenBank/DDBJ databases">
        <title>The High-quality genome of the commercially important snow crab, Chionoecetes opilio.</title>
        <authorList>
            <person name="Jeong J.-H."/>
            <person name="Ryu S."/>
        </authorList>
    </citation>
    <scope>NUCLEOTIDE SEQUENCE</scope>
    <source>
        <strain evidence="6">MADBK_172401_WGS</strain>
        <tissue evidence="6">Digestive gland</tissue>
    </source>
</reference>
<dbReference type="AlphaFoldDB" id="A0A8J8WN25"/>
<accession>A0A8J8WN25</accession>
<protein>
    <submittedName>
        <fullName evidence="6">GRAM domain-containing protein 1B</fullName>
    </submittedName>
</protein>
<dbReference type="EMBL" id="JACEEZ010025538">
    <property type="protein sequence ID" value="KAG0699891.1"/>
    <property type="molecule type" value="Genomic_DNA"/>
</dbReference>
<evidence type="ECO:0000256" key="3">
    <source>
        <dbReference type="SAM" id="MobiDB-lite"/>
    </source>
</evidence>
<sequence length="565" mass="62313">MPGVVYPDPPTTSPTTSPTTLPPPSTTEAPWPSSVPDPTVSQWLDAESGIEDSPESVEGGNMPLSPPIPIPSPRRCSLQTAHTQVSTPSQDDKSSSAPTTANESDTAPQPRTSTPLPPAASEECREPADGAVEESCEVPTIHVSEVRHQVVFILITPGLSSGELVACPNLSTHHQGREIINTVYSLPVDAVFTLLFTNSKFMLDLYTARKTTDVVASPWQSNPETNQKLRQVTYTLALPPNSFGPKVSHVTETQVVSPFSKHGDIYTVDAEACNAGIPYADSFFVSNHWCLTRESATETRLSVWSQVKYKKNVWGFMKGVIDKNAFSGVESLLNDINAALLAEVDRTNLKRTRRRRRRGGSKGEPPDVLLQSQVYPDKVLKDIHKATQMPARKLTIPTVTPDSNGFSNEGPVRLVVLILIVVLILNALLYYKLWALEDKMFHRSTPYPALNPAMFRTERLRSRRGFVSTETLENIEESRAARLAGNQDQQRALSRRTRTLLVREKERYVRNLAEDVEGHLNANDPPTRLPSPKKAPFQVSISGECYPSSRWAPRVGHGWADGSLS</sequence>
<dbReference type="InterPro" id="IPR051482">
    <property type="entry name" value="Cholesterol_transport"/>
</dbReference>
<keyword evidence="4" id="KW-0812">Transmembrane</keyword>